<dbReference type="NCBIfam" id="TIGR00715">
    <property type="entry name" value="precor6x_red"/>
    <property type="match status" value="1"/>
</dbReference>
<evidence type="ECO:0000313" key="4">
    <source>
        <dbReference type="EMBL" id="MST32963.1"/>
    </source>
</evidence>
<gene>
    <name evidence="4" type="ORF">GHK86_09565</name>
</gene>
<dbReference type="PANTHER" id="PTHR36925:SF1">
    <property type="entry name" value="COBALT-PRECORRIN-6A REDUCTASE"/>
    <property type="match status" value="1"/>
</dbReference>
<proteinExistence type="predicted"/>
<evidence type="ECO:0000256" key="2">
    <source>
        <dbReference type="ARBA" id="ARBA00022573"/>
    </source>
</evidence>
<protein>
    <submittedName>
        <fullName evidence="4">Cobalt-precorrin-6A reductase</fullName>
        <ecNumber evidence="4">1.3.1.106</ecNumber>
    </submittedName>
</protein>
<evidence type="ECO:0000256" key="3">
    <source>
        <dbReference type="ARBA" id="ARBA00023002"/>
    </source>
</evidence>
<dbReference type="PANTHER" id="PTHR36925">
    <property type="entry name" value="COBALT-PRECORRIN-6A REDUCTASE"/>
    <property type="match status" value="1"/>
</dbReference>
<keyword evidence="5" id="KW-1185">Reference proteome</keyword>
<dbReference type="Proteomes" id="UP000437736">
    <property type="component" value="Unassembled WGS sequence"/>
</dbReference>
<dbReference type="InterPro" id="IPR003723">
    <property type="entry name" value="Precorrin-6x_reduct"/>
</dbReference>
<comment type="pathway">
    <text evidence="1">Cofactor biosynthesis; adenosylcobalamin biosynthesis.</text>
</comment>
<organism evidence="4 5">
    <name type="scientific">Acidiferrimicrobium australe</name>
    <dbReference type="NCBI Taxonomy" id="2664430"/>
    <lineage>
        <taxon>Bacteria</taxon>
        <taxon>Bacillati</taxon>
        <taxon>Actinomycetota</taxon>
        <taxon>Acidimicrobiia</taxon>
        <taxon>Acidimicrobiales</taxon>
        <taxon>Acidimicrobiaceae</taxon>
        <taxon>Acidiferrimicrobium</taxon>
    </lineage>
</organism>
<dbReference type="EC" id="1.3.1.106" evidence="4"/>
<evidence type="ECO:0000256" key="1">
    <source>
        <dbReference type="ARBA" id="ARBA00004953"/>
    </source>
</evidence>
<dbReference type="GO" id="GO:0016491">
    <property type="term" value="F:oxidoreductase activity"/>
    <property type="evidence" value="ECO:0007669"/>
    <property type="project" value="UniProtKB-KW"/>
</dbReference>
<name>A0ABW9QX65_9ACTN</name>
<accession>A0ABW9QX65</accession>
<comment type="caution">
    <text evidence="4">The sequence shown here is derived from an EMBL/GenBank/DDBJ whole genome shotgun (WGS) entry which is preliminary data.</text>
</comment>
<dbReference type="EMBL" id="WJHE01000444">
    <property type="protein sequence ID" value="MST32963.1"/>
    <property type="molecule type" value="Genomic_DNA"/>
</dbReference>
<keyword evidence="2" id="KW-0169">Cobalamin biosynthesis</keyword>
<dbReference type="Pfam" id="PF02571">
    <property type="entry name" value="CbiJ"/>
    <property type="match status" value="1"/>
</dbReference>
<dbReference type="NCBIfam" id="NF005968">
    <property type="entry name" value="PRK08057.1-2"/>
    <property type="match status" value="1"/>
</dbReference>
<reference evidence="4 5" key="1">
    <citation type="submission" date="2019-11" db="EMBL/GenBank/DDBJ databases">
        <title>Acidiferrimicrobium australis gen. nov., sp. nov., an acidophilic and obligately heterotrophic, member of the Actinobacteria that catalyses dissimilatory oxido- reduction of iron isolated from metal-rich acidic water in Chile.</title>
        <authorList>
            <person name="Gonzalez D."/>
            <person name="Huber K."/>
            <person name="Hedrich S."/>
            <person name="Rojas-Villalobos C."/>
            <person name="Quatrini R."/>
            <person name="Dinamarca M.A."/>
            <person name="Schwarz A."/>
            <person name="Canales C."/>
            <person name="Nancucheo I."/>
        </authorList>
    </citation>
    <scope>NUCLEOTIDE SEQUENCE [LARGE SCALE GENOMIC DNA]</scope>
    <source>
        <strain evidence="4 5">USS-CCA1</strain>
    </source>
</reference>
<sequence length="257" mass="27549">MTDPSRLLLLGGTTEASRLAETLSARHDLVVVTSLAGRTANPAPLPGQRRIGGFGGADGLAAYLRAERISALVDATHPFAARMRWHAYEACQQTGVARLRLERPRWQAQPGDRWTVVASMAAAADAIVRGRSRRVFVTTGRSELGMLAPASDGRRWWLVRSIDPPERLLLHPSEVILDRGPFSVDGETTLMARQRIDLVVTKNSGGTATAAKLEAARNLGVDVVVVDRPPSPDGPSTSTVADALDWVCASLGLSRSC</sequence>
<evidence type="ECO:0000313" key="5">
    <source>
        <dbReference type="Proteomes" id="UP000437736"/>
    </source>
</evidence>
<dbReference type="PROSITE" id="PS51014">
    <property type="entry name" value="COBK_CBIJ"/>
    <property type="match status" value="1"/>
</dbReference>
<keyword evidence="3 4" id="KW-0560">Oxidoreductase</keyword>